<feature type="transmembrane region" description="Helical" evidence="2">
    <location>
        <begin position="89"/>
        <end position="111"/>
    </location>
</feature>
<evidence type="ECO:0000313" key="3">
    <source>
        <dbReference type="EMBL" id="KZT57252.1"/>
    </source>
</evidence>
<evidence type="ECO:0000256" key="1">
    <source>
        <dbReference type="SAM" id="MobiDB-lite"/>
    </source>
</evidence>
<accession>A0A165FVJ3</accession>
<dbReference type="OrthoDB" id="3358048at2759"/>
<organism evidence="3 4">
    <name type="scientific">Calocera cornea HHB12733</name>
    <dbReference type="NCBI Taxonomy" id="1353952"/>
    <lineage>
        <taxon>Eukaryota</taxon>
        <taxon>Fungi</taxon>
        <taxon>Dikarya</taxon>
        <taxon>Basidiomycota</taxon>
        <taxon>Agaricomycotina</taxon>
        <taxon>Dacrymycetes</taxon>
        <taxon>Dacrymycetales</taxon>
        <taxon>Dacrymycetaceae</taxon>
        <taxon>Calocera</taxon>
    </lineage>
</organism>
<feature type="transmembrane region" description="Helical" evidence="2">
    <location>
        <begin position="56"/>
        <end position="77"/>
    </location>
</feature>
<evidence type="ECO:0000313" key="4">
    <source>
        <dbReference type="Proteomes" id="UP000076842"/>
    </source>
</evidence>
<protein>
    <submittedName>
        <fullName evidence="3">Uncharacterized protein</fullName>
    </submittedName>
</protein>
<proteinExistence type="predicted"/>
<keyword evidence="4" id="KW-1185">Reference proteome</keyword>
<dbReference type="InParanoid" id="A0A165FVJ3"/>
<dbReference type="EMBL" id="KV423966">
    <property type="protein sequence ID" value="KZT57252.1"/>
    <property type="molecule type" value="Genomic_DNA"/>
</dbReference>
<evidence type="ECO:0000256" key="2">
    <source>
        <dbReference type="SAM" id="Phobius"/>
    </source>
</evidence>
<feature type="region of interest" description="Disordered" evidence="1">
    <location>
        <begin position="1"/>
        <end position="21"/>
    </location>
</feature>
<keyword evidence="2" id="KW-1133">Transmembrane helix</keyword>
<reference evidence="3 4" key="1">
    <citation type="journal article" date="2016" name="Mol. Biol. Evol.">
        <title>Comparative Genomics of Early-Diverging Mushroom-Forming Fungi Provides Insights into the Origins of Lignocellulose Decay Capabilities.</title>
        <authorList>
            <person name="Nagy L.G."/>
            <person name="Riley R."/>
            <person name="Tritt A."/>
            <person name="Adam C."/>
            <person name="Daum C."/>
            <person name="Floudas D."/>
            <person name="Sun H."/>
            <person name="Yadav J.S."/>
            <person name="Pangilinan J."/>
            <person name="Larsson K.H."/>
            <person name="Matsuura K."/>
            <person name="Barry K."/>
            <person name="Labutti K."/>
            <person name="Kuo R."/>
            <person name="Ohm R.A."/>
            <person name="Bhattacharya S.S."/>
            <person name="Shirouzu T."/>
            <person name="Yoshinaga Y."/>
            <person name="Martin F.M."/>
            <person name="Grigoriev I.V."/>
            <person name="Hibbett D.S."/>
        </authorList>
    </citation>
    <scope>NUCLEOTIDE SEQUENCE [LARGE SCALE GENOMIC DNA]</scope>
    <source>
        <strain evidence="3 4">HHB12733</strain>
    </source>
</reference>
<sequence length="191" mass="21045">MSTAKPRRPFTAETGDAPPLVEEDTVLDEQQQEDVVQTLTDENQQSNSQWIQILKIFMLCGLLVNVVGLVLIIQASAEHREPILFTGEPIPVAPAFALLSVVLTGICYNITGNPRPLPYFAKITHEHLTFVSLAAPALSFFLARHRSQTLWWFSETALIGVCTTAYGMIVGSEGEQGPEGLNKLKYEYKGA</sequence>
<dbReference type="Proteomes" id="UP000076842">
    <property type="component" value="Unassembled WGS sequence"/>
</dbReference>
<feature type="transmembrane region" description="Helical" evidence="2">
    <location>
        <begin position="149"/>
        <end position="169"/>
    </location>
</feature>
<keyword evidence="2" id="KW-0472">Membrane</keyword>
<keyword evidence="2" id="KW-0812">Transmembrane</keyword>
<dbReference type="AlphaFoldDB" id="A0A165FVJ3"/>
<name>A0A165FVJ3_9BASI</name>
<gene>
    <name evidence="3" type="ORF">CALCODRAFT_483328</name>
</gene>